<dbReference type="AlphaFoldDB" id="A0A2S7CUG5"/>
<evidence type="ECO:0000313" key="2">
    <source>
        <dbReference type="Proteomes" id="UP000237872"/>
    </source>
</evidence>
<evidence type="ECO:0000313" key="1">
    <source>
        <dbReference type="EMBL" id="PPU65245.1"/>
    </source>
</evidence>
<gene>
    <name evidence="1" type="ORF">XcodCFBP4690_06685</name>
</gene>
<organism evidence="1 2">
    <name type="scientific">Xanthomonas codiaei</name>
    <dbReference type="NCBI Taxonomy" id="56463"/>
    <lineage>
        <taxon>Bacteria</taxon>
        <taxon>Pseudomonadati</taxon>
        <taxon>Pseudomonadota</taxon>
        <taxon>Gammaproteobacteria</taxon>
        <taxon>Lysobacterales</taxon>
        <taxon>Lysobacteraceae</taxon>
        <taxon>Xanthomonas</taxon>
    </lineage>
</organism>
<dbReference type="EMBL" id="MDEC01000006">
    <property type="protein sequence ID" value="PPU65245.1"/>
    <property type="molecule type" value="Genomic_DNA"/>
</dbReference>
<protein>
    <recommendedName>
        <fullName evidence="3">Lectin</fullName>
    </recommendedName>
</protein>
<evidence type="ECO:0008006" key="3">
    <source>
        <dbReference type="Google" id="ProtNLM"/>
    </source>
</evidence>
<sequence length="193" mass="20912">MQPVRAWRQGRAHHRRARRAGVVIQRRMRSVVGSFALLCASALATAAAAPALDRSGPVRVGQHFAELAPQAAWKRFNAGPIESCDYVEGGLLPAGISMMLQDGRVVRFDATDAATVGPFGIAIDDSEATARARLPAGYRVEPHHYGGDDGNDLYLTWRDPQSGFAVRYETGEGSVRAMYWGTWDAVQLVEGCA</sequence>
<proteinExistence type="predicted"/>
<accession>A0A2S7CUG5</accession>
<dbReference type="Proteomes" id="UP000237872">
    <property type="component" value="Unassembled WGS sequence"/>
</dbReference>
<dbReference type="OrthoDB" id="6038757at2"/>
<name>A0A2S7CUG5_9XANT</name>
<comment type="caution">
    <text evidence="1">The sequence shown here is derived from an EMBL/GenBank/DDBJ whole genome shotgun (WGS) entry which is preliminary data.</text>
</comment>
<reference evidence="1 2" key="1">
    <citation type="submission" date="2016-08" db="EMBL/GenBank/DDBJ databases">
        <authorList>
            <person name="Seilhamer J.J."/>
        </authorList>
    </citation>
    <scope>NUCLEOTIDE SEQUENCE [LARGE SCALE GENOMIC DNA]</scope>
    <source>
        <strain evidence="1 2">CFBP4690</strain>
    </source>
</reference>